<dbReference type="EMBL" id="JYDO01000241">
    <property type="protein sequence ID" value="KRZ66467.1"/>
    <property type="molecule type" value="Genomic_DNA"/>
</dbReference>
<name>A0A0V1M3X6_9BILA</name>
<dbReference type="Proteomes" id="UP000054843">
    <property type="component" value="Unassembled WGS sequence"/>
</dbReference>
<organism evidence="1 2">
    <name type="scientific">Trichinella papuae</name>
    <dbReference type="NCBI Taxonomy" id="268474"/>
    <lineage>
        <taxon>Eukaryota</taxon>
        <taxon>Metazoa</taxon>
        <taxon>Ecdysozoa</taxon>
        <taxon>Nematoda</taxon>
        <taxon>Enoplea</taxon>
        <taxon>Dorylaimia</taxon>
        <taxon>Trichinellida</taxon>
        <taxon>Trichinellidae</taxon>
        <taxon>Trichinella</taxon>
    </lineage>
</organism>
<dbReference type="AlphaFoldDB" id="A0A0V1M3X6"/>
<evidence type="ECO:0000313" key="2">
    <source>
        <dbReference type="Proteomes" id="UP000054843"/>
    </source>
</evidence>
<sequence>MEESGGQEHFCSFSPFHRGDIAFSIPAHRLNYVALSRSGSSSPAARKVAQNRRYQGCLKITDDSIWIELDLQSLGDKPVCAIVFPRR</sequence>
<comment type="caution">
    <text evidence="1">The sequence shown here is derived from an EMBL/GenBank/DDBJ whole genome shotgun (WGS) entry which is preliminary data.</text>
</comment>
<keyword evidence="2" id="KW-1185">Reference proteome</keyword>
<evidence type="ECO:0000313" key="1">
    <source>
        <dbReference type="EMBL" id="KRZ66467.1"/>
    </source>
</evidence>
<reference evidence="1 2" key="1">
    <citation type="submission" date="2015-01" db="EMBL/GenBank/DDBJ databases">
        <title>Evolution of Trichinella species and genotypes.</title>
        <authorList>
            <person name="Korhonen P.K."/>
            <person name="Edoardo P."/>
            <person name="Giuseppe L.R."/>
            <person name="Gasser R.B."/>
        </authorList>
    </citation>
    <scope>NUCLEOTIDE SEQUENCE [LARGE SCALE GENOMIC DNA]</scope>
    <source>
        <strain evidence="1">ISS1980</strain>
    </source>
</reference>
<accession>A0A0V1M3X6</accession>
<proteinExistence type="predicted"/>
<protein>
    <submittedName>
        <fullName evidence="1">Uncharacterized protein</fullName>
    </submittedName>
</protein>
<gene>
    <name evidence="1" type="ORF">T10_8717</name>
</gene>